<dbReference type="InterPro" id="IPR023346">
    <property type="entry name" value="Lysozyme-like_dom_sf"/>
</dbReference>
<evidence type="ECO:0000313" key="3">
    <source>
        <dbReference type="EMBL" id="RZU53046.1"/>
    </source>
</evidence>
<evidence type="ECO:0000313" key="4">
    <source>
        <dbReference type="Proteomes" id="UP000292564"/>
    </source>
</evidence>
<organism evidence="3 4">
    <name type="scientific">Krasilnikovia cinnamomea</name>
    <dbReference type="NCBI Taxonomy" id="349313"/>
    <lineage>
        <taxon>Bacteria</taxon>
        <taxon>Bacillati</taxon>
        <taxon>Actinomycetota</taxon>
        <taxon>Actinomycetes</taxon>
        <taxon>Micromonosporales</taxon>
        <taxon>Micromonosporaceae</taxon>
        <taxon>Krasilnikovia</taxon>
    </lineage>
</organism>
<evidence type="ECO:0000256" key="1">
    <source>
        <dbReference type="SAM" id="MobiDB-lite"/>
    </source>
</evidence>
<proteinExistence type="predicted"/>
<dbReference type="Gene3D" id="1.10.530.10">
    <property type="match status" value="1"/>
</dbReference>
<feature type="region of interest" description="Disordered" evidence="1">
    <location>
        <begin position="50"/>
        <end position="101"/>
    </location>
</feature>
<dbReference type="EMBL" id="SHKY01000001">
    <property type="protein sequence ID" value="RZU53046.1"/>
    <property type="molecule type" value="Genomic_DNA"/>
</dbReference>
<keyword evidence="4" id="KW-1185">Reference proteome</keyword>
<evidence type="ECO:0000259" key="2">
    <source>
        <dbReference type="Pfam" id="PF01464"/>
    </source>
</evidence>
<dbReference type="PANTHER" id="PTHR37423">
    <property type="entry name" value="SOLUBLE LYTIC MUREIN TRANSGLYCOSYLASE-RELATED"/>
    <property type="match status" value="1"/>
</dbReference>
<dbReference type="PANTHER" id="PTHR37423:SF2">
    <property type="entry name" value="MEMBRANE-BOUND LYTIC MUREIN TRANSGLYCOSYLASE C"/>
    <property type="match status" value="1"/>
</dbReference>
<comment type="caution">
    <text evidence="3">The sequence shown here is derived from an EMBL/GenBank/DDBJ whole genome shotgun (WGS) entry which is preliminary data.</text>
</comment>
<dbReference type="Pfam" id="PF01464">
    <property type="entry name" value="SLT"/>
    <property type="match status" value="1"/>
</dbReference>
<accession>A0A4V6MG66</accession>
<dbReference type="SUPFAM" id="SSF53955">
    <property type="entry name" value="Lysozyme-like"/>
    <property type="match status" value="1"/>
</dbReference>
<feature type="domain" description="Transglycosylase SLT" evidence="2">
    <location>
        <begin position="133"/>
        <end position="248"/>
    </location>
</feature>
<name>A0A4V6MG66_9ACTN</name>
<dbReference type="RefSeq" id="WP_130511581.1">
    <property type="nucleotide sequence ID" value="NZ_SHKY01000001.1"/>
</dbReference>
<feature type="compositionally biased region" description="Low complexity" evidence="1">
    <location>
        <begin position="50"/>
        <end position="76"/>
    </location>
</feature>
<dbReference type="AlphaFoldDB" id="A0A4V6MG66"/>
<protein>
    <submittedName>
        <fullName evidence="3">Transglycosylase-like protein with SLT domain</fullName>
    </submittedName>
</protein>
<dbReference type="OrthoDB" id="5244690at2"/>
<reference evidence="3 4" key="1">
    <citation type="submission" date="2019-02" db="EMBL/GenBank/DDBJ databases">
        <title>Sequencing the genomes of 1000 actinobacteria strains.</title>
        <authorList>
            <person name="Klenk H.-P."/>
        </authorList>
    </citation>
    <scope>NUCLEOTIDE SEQUENCE [LARGE SCALE GENOMIC DNA]</scope>
    <source>
        <strain evidence="3 4">DSM 45162</strain>
    </source>
</reference>
<dbReference type="Proteomes" id="UP000292564">
    <property type="component" value="Unassembled WGS sequence"/>
</dbReference>
<sequence length="273" mass="28768">MAGVAVSRAGWVVGAVVAVVLAAGCGLGRHDDNAGSAAPAPVDLASSEPVVPVVTESPAPEPSTASPTASRTAPTKPKAKTKTKAAPTEDPNNFQAPACAKHEGVKVSKSKAKSALNAAAGKSYWPTSAPSLKLPARLVLATAWHESGWQSDIVNCDGGRGLMQVMPDTQKMINDRFGQAFDAHDYRQNAVLGANYLAWLTKYFGDKYFKENYSLKASDCRSHSSVCLLNVVIAAYNAGFGTAEAALGDKQLPNPEYVDSVRSLMASCYCDRY</sequence>
<gene>
    <name evidence="3" type="ORF">EV385_4931</name>
</gene>
<dbReference type="CDD" id="cd00254">
    <property type="entry name" value="LT-like"/>
    <property type="match status" value="1"/>
</dbReference>
<dbReference type="InterPro" id="IPR008258">
    <property type="entry name" value="Transglycosylase_SLT_dom_1"/>
</dbReference>